<evidence type="ECO:0000313" key="2">
    <source>
        <dbReference type="EMBL" id="GFX98394.1"/>
    </source>
</evidence>
<dbReference type="Proteomes" id="UP000887159">
    <property type="component" value="Unassembled WGS sequence"/>
</dbReference>
<evidence type="ECO:0000256" key="1">
    <source>
        <dbReference type="ARBA" id="ARBA00004123"/>
    </source>
</evidence>
<keyword evidence="3" id="KW-1185">Reference proteome</keyword>
<accession>A0A8X6RT53</accession>
<dbReference type="InterPro" id="IPR009057">
    <property type="entry name" value="Homeodomain-like_sf"/>
</dbReference>
<sequence>MEMGLSQADAARRLDVSLSVVHRLWNQCQTAASVSQRHVPGRPQVTTPARDLFIALSARRRKGISVPTTL</sequence>
<dbReference type="EMBL" id="BMAU01021202">
    <property type="protein sequence ID" value="GFX98394.1"/>
    <property type="molecule type" value="Genomic_DNA"/>
</dbReference>
<name>A0A8X6RT53_TRICX</name>
<protein>
    <submittedName>
        <fullName evidence="2">HTH_Tnp_Tc3_2 domain-containing protein</fullName>
    </submittedName>
</protein>
<evidence type="ECO:0000313" key="3">
    <source>
        <dbReference type="Proteomes" id="UP000887159"/>
    </source>
</evidence>
<reference evidence="2" key="1">
    <citation type="submission" date="2020-08" db="EMBL/GenBank/DDBJ databases">
        <title>Multicomponent nature underlies the extraordinary mechanical properties of spider dragline silk.</title>
        <authorList>
            <person name="Kono N."/>
            <person name="Nakamura H."/>
            <person name="Mori M."/>
            <person name="Yoshida Y."/>
            <person name="Ohtoshi R."/>
            <person name="Malay A.D."/>
            <person name="Moran D.A.P."/>
            <person name="Tomita M."/>
            <person name="Numata K."/>
            <person name="Arakawa K."/>
        </authorList>
    </citation>
    <scope>NUCLEOTIDE SEQUENCE</scope>
</reference>
<gene>
    <name evidence="2" type="primary">AVEN_195139_1</name>
    <name evidence="2" type="ORF">TNCV_4001631</name>
</gene>
<dbReference type="SUPFAM" id="SSF46689">
    <property type="entry name" value="Homeodomain-like"/>
    <property type="match status" value="1"/>
</dbReference>
<comment type="caution">
    <text evidence="2">The sequence shown here is derived from an EMBL/GenBank/DDBJ whole genome shotgun (WGS) entry which is preliminary data.</text>
</comment>
<proteinExistence type="predicted"/>
<organism evidence="2 3">
    <name type="scientific">Trichonephila clavipes</name>
    <name type="common">Golden silk orbweaver</name>
    <name type="synonym">Nephila clavipes</name>
    <dbReference type="NCBI Taxonomy" id="2585209"/>
    <lineage>
        <taxon>Eukaryota</taxon>
        <taxon>Metazoa</taxon>
        <taxon>Ecdysozoa</taxon>
        <taxon>Arthropoda</taxon>
        <taxon>Chelicerata</taxon>
        <taxon>Arachnida</taxon>
        <taxon>Araneae</taxon>
        <taxon>Araneomorphae</taxon>
        <taxon>Entelegynae</taxon>
        <taxon>Araneoidea</taxon>
        <taxon>Nephilidae</taxon>
        <taxon>Trichonephila</taxon>
    </lineage>
</organism>
<dbReference type="AlphaFoldDB" id="A0A8X6RT53"/>
<dbReference type="GO" id="GO:0005634">
    <property type="term" value="C:nucleus"/>
    <property type="evidence" value="ECO:0007669"/>
    <property type="project" value="UniProtKB-SubCell"/>
</dbReference>
<comment type="subcellular location">
    <subcellularLocation>
        <location evidence="1">Nucleus</location>
    </subcellularLocation>
</comment>